<dbReference type="Proteomes" id="UP001432322">
    <property type="component" value="Unassembled WGS sequence"/>
</dbReference>
<reference evidence="1" key="1">
    <citation type="submission" date="2023-10" db="EMBL/GenBank/DDBJ databases">
        <title>Genome assembly of Pristionchus species.</title>
        <authorList>
            <person name="Yoshida K."/>
            <person name="Sommer R.J."/>
        </authorList>
    </citation>
    <scope>NUCLEOTIDE SEQUENCE</scope>
    <source>
        <strain evidence="1">RS5133</strain>
    </source>
</reference>
<evidence type="ECO:0000313" key="1">
    <source>
        <dbReference type="EMBL" id="GMT12036.1"/>
    </source>
</evidence>
<dbReference type="EMBL" id="BTSY01000001">
    <property type="protein sequence ID" value="GMT12036.1"/>
    <property type="molecule type" value="Genomic_DNA"/>
</dbReference>
<comment type="caution">
    <text evidence="1">The sequence shown here is derived from an EMBL/GenBank/DDBJ whole genome shotgun (WGS) entry which is preliminary data.</text>
</comment>
<sequence length="132" mass="14619">RSHKRVILTRDEKGPILLTHKISISVGETISVELFHVANFLLAGCKGSKHTVTTKPCANEGVFTSAFVSRNVLYLFFSLDYSKFLVIPLAGHACGKSEMRTTKGTPPAMEYMVKTIEVFDDFLLVYSNQSSS</sequence>
<protein>
    <submittedName>
        <fullName evidence="1">Uncharacterized protein</fullName>
    </submittedName>
</protein>
<feature type="non-terminal residue" evidence="1">
    <location>
        <position position="132"/>
    </location>
</feature>
<evidence type="ECO:0000313" key="2">
    <source>
        <dbReference type="Proteomes" id="UP001432322"/>
    </source>
</evidence>
<keyword evidence="2" id="KW-1185">Reference proteome</keyword>
<feature type="non-terminal residue" evidence="1">
    <location>
        <position position="1"/>
    </location>
</feature>
<organism evidence="1 2">
    <name type="scientific">Pristionchus fissidentatus</name>
    <dbReference type="NCBI Taxonomy" id="1538716"/>
    <lineage>
        <taxon>Eukaryota</taxon>
        <taxon>Metazoa</taxon>
        <taxon>Ecdysozoa</taxon>
        <taxon>Nematoda</taxon>
        <taxon>Chromadorea</taxon>
        <taxon>Rhabditida</taxon>
        <taxon>Rhabditina</taxon>
        <taxon>Diplogasteromorpha</taxon>
        <taxon>Diplogasteroidea</taxon>
        <taxon>Neodiplogasteridae</taxon>
        <taxon>Pristionchus</taxon>
    </lineage>
</organism>
<accession>A0AAV5UZU5</accession>
<proteinExistence type="predicted"/>
<name>A0AAV5UZU5_9BILA</name>
<dbReference type="AlphaFoldDB" id="A0AAV5UZU5"/>
<gene>
    <name evidence="1" type="ORF">PFISCL1PPCAC_3333</name>
</gene>